<dbReference type="AlphaFoldDB" id="A0A7W3FQW8"/>
<dbReference type="Gene3D" id="3.30.930.30">
    <property type="match status" value="1"/>
</dbReference>
<evidence type="ECO:0000256" key="2">
    <source>
        <dbReference type="ARBA" id="ARBA00022971"/>
    </source>
</evidence>
<reference evidence="5 6" key="1">
    <citation type="submission" date="2020-08" db="EMBL/GenBank/DDBJ databases">
        <title>Stenotrophomonas tumulicola JCM 30961.</title>
        <authorList>
            <person name="Deng Y."/>
        </authorList>
    </citation>
    <scope>NUCLEOTIDE SEQUENCE [LARGE SCALE GENOMIC DNA]</scope>
    <source>
        <strain evidence="5 6">JCM 30961</strain>
    </source>
</reference>
<feature type="region of interest" description="Disordered" evidence="3">
    <location>
        <begin position="140"/>
        <end position="161"/>
    </location>
</feature>
<gene>
    <name evidence="5" type="ORF">H4O11_18215</name>
</gene>
<evidence type="ECO:0000313" key="6">
    <source>
        <dbReference type="Proteomes" id="UP000547058"/>
    </source>
</evidence>
<evidence type="ECO:0000259" key="4">
    <source>
        <dbReference type="Pfam" id="PF03389"/>
    </source>
</evidence>
<evidence type="ECO:0000256" key="3">
    <source>
        <dbReference type="SAM" id="MobiDB-lite"/>
    </source>
</evidence>
<feature type="domain" description="MobA/MobL protein" evidence="4">
    <location>
        <begin position="39"/>
        <end position="214"/>
    </location>
</feature>
<sequence>MTSFHFEIKSGRNAYEHSHYVARKGFHRKREDLIAAGHGNLPSWAKNDPGQLWKAAERFERKNGAIYRESITALPKELSMEQTLALASDLIRLLTPGKPHQFAIHAPKSSLDGELIPHLHLMTSDRVNDGIERPAERFFSRHNPANPKMGGRKKSSGGRNSMEMRDDLIATRRTVAETINHHLAINGYEIRVDHRSLKERGIRKKAERYLGPAKIKGMSPTERAAYVAARKNEHR</sequence>
<dbReference type="RefSeq" id="WP_182342046.1">
    <property type="nucleotide sequence ID" value="NZ_JACGXS010000016.1"/>
</dbReference>
<keyword evidence="6" id="KW-1185">Reference proteome</keyword>
<organism evidence="5 6">
    <name type="scientific">Stenotrophomonas tumulicola</name>
    <dbReference type="NCBI Taxonomy" id="1685415"/>
    <lineage>
        <taxon>Bacteria</taxon>
        <taxon>Pseudomonadati</taxon>
        <taxon>Pseudomonadota</taxon>
        <taxon>Gammaproteobacteria</taxon>
        <taxon>Lysobacterales</taxon>
        <taxon>Lysobacteraceae</taxon>
        <taxon>Stenotrophomonas</taxon>
    </lineage>
</organism>
<comment type="caution">
    <text evidence="5">The sequence shown here is derived from an EMBL/GenBank/DDBJ whole genome shotgun (WGS) entry which is preliminary data.</text>
</comment>
<dbReference type="EMBL" id="JACGXS010000016">
    <property type="protein sequence ID" value="MBA8683742.1"/>
    <property type="molecule type" value="Genomic_DNA"/>
</dbReference>
<dbReference type="Proteomes" id="UP000547058">
    <property type="component" value="Unassembled WGS sequence"/>
</dbReference>
<comment type="similarity">
    <text evidence="1">Belongs to the MobA/MobL family.</text>
</comment>
<dbReference type="InterPro" id="IPR005053">
    <property type="entry name" value="MobA_MobL"/>
</dbReference>
<accession>A0A7W3FQW8</accession>
<protein>
    <submittedName>
        <fullName evidence="5">MobA/MobL family protein</fullName>
    </submittedName>
</protein>
<proteinExistence type="inferred from homology"/>
<dbReference type="Pfam" id="PF03389">
    <property type="entry name" value="MobA_MobL"/>
    <property type="match status" value="1"/>
</dbReference>
<name>A0A7W3FQW8_9GAMM</name>
<evidence type="ECO:0000313" key="5">
    <source>
        <dbReference type="EMBL" id="MBA8683742.1"/>
    </source>
</evidence>
<evidence type="ECO:0000256" key="1">
    <source>
        <dbReference type="ARBA" id="ARBA00010873"/>
    </source>
</evidence>
<keyword evidence="2" id="KW-0184">Conjugation</keyword>